<dbReference type="PANTHER" id="PTHR43400">
    <property type="entry name" value="FUMARATE REDUCTASE"/>
    <property type="match status" value="1"/>
</dbReference>
<evidence type="ECO:0000256" key="4">
    <source>
        <dbReference type="ARBA" id="ARBA00023002"/>
    </source>
</evidence>
<dbReference type="InterPro" id="IPR036188">
    <property type="entry name" value="FAD/NAD-bd_sf"/>
</dbReference>
<comment type="caution">
    <text evidence="6">The sequence shown here is derived from an EMBL/GenBank/DDBJ whole genome shotgun (WGS) entry which is preliminary data.</text>
</comment>
<dbReference type="Gene3D" id="3.50.50.60">
    <property type="entry name" value="FAD/NAD(P)-binding domain"/>
    <property type="match status" value="1"/>
</dbReference>
<evidence type="ECO:0000256" key="3">
    <source>
        <dbReference type="ARBA" id="ARBA00022827"/>
    </source>
</evidence>
<dbReference type="Pfam" id="PF00890">
    <property type="entry name" value="FAD_binding_2"/>
    <property type="match status" value="1"/>
</dbReference>
<reference evidence="6 7" key="1">
    <citation type="submission" date="2014-02" db="EMBL/GenBank/DDBJ databases">
        <title>Whole genome shotgun sequence of Rhodococcus wratislaviensis NBRC 100605.</title>
        <authorList>
            <person name="Hosoyama A."/>
            <person name="Tsuchikane K."/>
            <person name="Yoshida I."/>
            <person name="Ohji S."/>
            <person name="Ichikawa N."/>
            <person name="Yamazoe A."/>
            <person name="Fujita N."/>
        </authorList>
    </citation>
    <scope>NUCLEOTIDE SEQUENCE [LARGE SCALE GENOMIC DNA]</scope>
    <source>
        <strain evidence="6 7">NBRC 100605</strain>
    </source>
</reference>
<dbReference type="SUPFAM" id="SSF51905">
    <property type="entry name" value="FAD/NAD(P)-binding domain"/>
    <property type="match status" value="1"/>
</dbReference>
<dbReference type="EMBL" id="BAWF01000041">
    <property type="protein sequence ID" value="GAF47487.1"/>
    <property type="molecule type" value="Genomic_DNA"/>
</dbReference>
<dbReference type="Gene3D" id="3.90.700.10">
    <property type="entry name" value="Succinate dehydrogenase/fumarate reductase flavoprotein, catalytic domain"/>
    <property type="match status" value="1"/>
</dbReference>
<dbReference type="GO" id="GO:0008202">
    <property type="term" value="P:steroid metabolic process"/>
    <property type="evidence" value="ECO:0007669"/>
    <property type="project" value="UniProtKB-ARBA"/>
</dbReference>
<feature type="domain" description="FAD-dependent oxidoreductase 2 FAD-binding" evidence="5">
    <location>
        <begin position="2"/>
        <end position="429"/>
    </location>
</feature>
<evidence type="ECO:0000256" key="1">
    <source>
        <dbReference type="ARBA" id="ARBA00001974"/>
    </source>
</evidence>
<keyword evidence="4" id="KW-0560">Oxidoreductase</keyword>
<evidence type="ECO:0000259" key="5">
    <source>
        <dbReference type="Pfam" id="PF00890"/>
    </source>
</evidence>
<comment type="cofactor">
    <cofactor evidence="1">
        <name>FAD</name>
        <dbReference type="ChEBI" id="CHEBI:57692"/>
    </cofactor>
</comment>
<name>X0Q7T8_RHOWR</name>
<sequence>MVGSGIAGQVAALSAVEHGLSVLLLEKTDRLGGSSAMSGGWFAFSGTDEQAAKGVRDSCGQFFDDLLSVGNQENDVALVETFLTYQSDTYNWLKGHGAKFGELSISSGQSISRSHLTAITTLLSNLQDRFLEGGGDTRLEHRVTRLTRDPDGRVSGVVVELPDGGCEFRARAGVVLATGGFSRGTDLLKIFAPEQLAAMPYGATGNTGDGLRMAWKLGAGLADMSHVSGSYGSHPETGEDFHELLTAYYLGAVVVNQAGRRFTDESQDYKTLGAEVLKQSGGLGIQIFDSRVRAMSRPGVPLKDIDALEDIGHVHRARSLRELAEIVRIPPEALQETIDRYNEVVSGIRSDELGRKSLCNGVGDLILIDAPPFFAYPARTLLTTTYCGITINPQGLVTDVDGAVIDGLFAAGEVTGGFHGAAYMTGTSLSKGAVFGRVIAQTAASQIDA</sequence>
<dbReference type="InterPro" id="IPR003953">
    <property type="entry name" value="FAD-dep_OxRdtase_2_FAD-bd"/>
</dbReference>
<keyword evidence="2" id="KW-0285">Flavoprotein</keyword>
<dbReference type="GO" id="GO:0033765">
    <property type="term" value="F:steroid dehydrogenase activity, acting on the CH-CH group of donors"/>
    <property type="evidence" value="ECO:0007669"/>
    <property type="project" value="UniProtKB-ARBA"/>
</dbReference>
<organism evidence="6 7">
    <name type="scientific">Rhodococcus wratislaviensis NBRC 100605</name>
    <dbReference type="NCBI Taxonomy" id="1219028"/>
    <lineage>
        <taxon>Bacteria</taxon>
        <taxon>Bacillati</taxon>
        <taxon>Actinomycetota</taxon>
        <taxon>Actinomycetes</taxon>
        <taxon>Mycobacteriales</taxon>
        <taxon>Nocardiaceae</taxon>
        <taxon>Rhodococcus</taxon>
    </lineage>
</organism>
<dbReference type="AlphaFoldDB" id="X0Q7T8"/>
<dbReference type="SUPFAM" id="SSF56425">
    <property type="entry name" value="Succinate dehydrogenase/fumarate reductase flavoprotein, catalytic domain"/>
    <property type="match status" value="1"/>
</dbReference>
<evidence type="ECO:0000313" key="6">
    <source>
        <dbReference type="EMBL" id="GAF47487.1"/>
    </source>
</evidence>
<evidence type="ECO:0000313" key="7">
    <source>
        <dbReference type="Proteomes" id="UP000019491"/>
    </source>
</evidence>
<protein>
    <recommendedName>
        <fullName evidence="5">FAD-dependent oxidoreductase 2 FAD-binding domain-containing protein</fullName>
    </recommendedName>
</protein>
<dbReference type="InterPro" id="IPR050315">
    <property type="entry name" value="FAD-oxidoreductase_2"/>
</dbReference>
<dbReference type="PANTHER" id="PTHR43400:SF10">
    <property type="entry name" value="3-OXOSTEROID 1-DEHYDROGENASE"/>
    <property type="match status" value="1"/>
</dbReference>
<dbReference type="InterPro" id="IPR027477">
    <property type="entry name" value="Succ_DH/fumarate_Rdtase_cat_sf"/>
</dbReference>
<keyword evidence="3" id="KW-0274">FAD</keyword>
<accession>X0Q7T8</accession>
<proteinExistence type="predicted"/>
<keyword evidence="7" id="KW-1185">Reference proteome</keyword>
<gene>
    <name evidence="6" type="ORF">RW1_041_00320</name>
</gene>
<dbReference type="Proteomes" id="UP000019491">
    <property type="component" value="Unassembled WGS sequence"/>
</dbReference>
<evidence type="ECO:0000256" key="2">
    <source>
        <dbReference type="ARBA" id="ARBA00022630"/>
    </source>
</evidence>